<accession>A0A8H6LUK8</accession>
<name>A0A8H6LUK8_9AGAR</name>
<sequence length="413" mass="45199">MREDGGGQETKSRLSTITLGGLMVLETQVSSGHIGLVMMTLKYPDSMGTSVDFEHQPVHSPSMQKAKWGLQLRHWAKFGCKIMDLGEIVVVEYQETTRIPSAARSGYGMRVNRASSEVPCRLAAPSLSPERRTAPLSLPSAPSRPLNPWSKAPGAKSEDDNPTAPPTQPLRYPAAITRPWPWRMVPLLLTQEEWYPTITNIAPTLDAVSQFFRTMPPSIDAALRGKVENLAYSLCLMIETITQTRWDTHPPSPSWVGQDYVFHPPYDPAQDSALSGGRGLQQHRIPGAPKAFQTLCPDPGTLSQPGRLPSNPRDACFTKRKLTSFAAAAKTAPSQRMMHTIAQGTPSSSSAKKKKKNPSHTAAGPTCKQVLWNSSQLGTLATQSPTMQYAMVLTVASTTKYYTPEVPIVRVLN</sequence>
<proteinExistence type="predicted"/>
<feature type="compositionally biased region" description="Low complexity" evidence="1">
    <location>
        <begin position="135"/>
        <end position="148"/>
    </location>
</feature>
<feature type="region of interest" description="Disordered" evidence="1">
    <location>
        <begin position="342"/>
        <end position="366"/>
    </location>
</feature>
<dbReference type="AlphaFoldDB" id="A0A8H6LUK8"/>
<keyword evidence="3" id="KW-1185">Reference proteome</keyword>
<dbReference type="EMBL" id="JACGCI010000151">
    <property type="protein sequence ID" value="KAF6743240.1"/>
    <property type="molecule type" value="Genomic_DNA"/>
</dbReference>
<reference evidence="2 3" key="1">
    <citation type="submission" date="2020-07" db="EMBL/GenBank/DDBJ databases">
        <title>Comparative genomics of pyrophilous fungi reveals a link between fire events and developmental genes.</title>
        <authorList>
            <consortium name="DOE Joint Genome Institute"/>
            <person name="Steindorff A.S."/>
            <person name="Carver A."/>
            <person name="Calhoun S."/>
            <person name="Stillman K."/>
            <person name="Liu H."/>
            <person name="Lipzen A."/>
            <person name="Pangilinan J."/>
            <person name="Labutti K."/>
            <person name="Bruns T.D."/>
            <person name="Grigoriev I.V."/>
        </authorList>
    </citation>
    <scope>NUCLEOTIDE SEQUENCE [LARGE SCALE GENOMIC DNA]</scope>
    <source>
        <strain evidence="2 3">CBS 144469</strain>
    </source>
</reference>
<dbReference type="Proteomes" id="UP000521943">
    <property type="component" value="Unassembled WGS sequence"/>
</dbReference>
<evidence type="ECO:0000313" key="3">
    <source>
        <dbReference type="Proteomes" id="UP000521943"/>
    </source>
</evidence>
<gene>
    <name evidence="2" type="ORF">DFP72DRAFT_859164</name>
</gene>
<organism evidence="2 3">
    <name type="scientific">Ephemerocybe angulata</name>
    <dbReference type="NCBI Taxonomy" id="980116"/>
    <lineage>
        <taxon>Eukaryota</taxon>
        <taxon>Fungi</taxon>
        <taxon>Dikarya</taxon>
        <taxon>Basidiomycota</taxon>
        <taxon>Agaricomycotina</taxon>
        <taxon>Agaricomycetes</taxon>
        <taxon>Agaricomycetidae</taxon>
        <taxon>Agaricales</taxon>
        <taxon>Agaricineae</taxon>
        <taxon>Psathyrellaceae</taxon>
        <taxon>Ephemerocybe</taxon>
    </lineage>
</organism>
<evidence type="ECO:0000313" key="2">
    <source>
        <dbReference type="EMBL" id="KAF6743240.1"/>
    </source>
</evidence>
<feature type="region of interest" description="Disordered" evidence="1">
    <location>
        <begin position="124"/>
        <end position="172"/>
    </location>
</feature>
<evidence type="ECO:0000256" key="1">
    <source>
        <dbReference type="SAM" id="MobiDB-lite"/>
    </source>
</evidence>
<protein>
    <submittedName>
        <fullName evidence="2">Uncharacterized protein</fullName>
    </submittedName>
</protein>
<comment type="caution">
    <text evidence="2">The sequence shown here is derived from an EMBL/GenBank/DDBJ whole genome shotgun (WGS) entry which is preliminary data.</text>
</comment>